<dbReference type="GeneID" id="111110038"/>
<dbReference type="Proteomes" id="UP000694844">
    <property type="component" value="Chromosome 8"/>
</dbReference>
<organism evidence="3 4">
    <name type="scientific">Crassostrea virginica</name>
    <name type="common">Eastern oyster</name>
    <dbReference type="NCBI Taxonomy" id="6565"/>
    <lineage>
        <taxon>Eukaryota</taxon>
        <taxon>Metazoa</taxon>
        <taxon>Spiralia</taxon>
        <taxon>Lophotrochozoa</taxon>
        <taxon>Mollusca</taxon>
        <taxon>Bivalvia</taxon>
        <taxon>Autobranchia</taxon>
        <taxon>Pteriomorphia</taxon>
        <taxon>Ostreida</taxon>
        <taxon>Ostreoidea</taxon>
        <taxon>Ostreidae</taxon>
        <taxon>Crassostrea</taxon>
    </lineage>
</organism>
<dbReference type="Pfam" id="PF00027">
    <property type="entry name" value="cNMP_binding"/>
    <property type="match status" value="1"/>
</dbReference>
<dbReference type="AlphaFoldDB" id="A0A8B8BGF6"/>
<feature type="domain" description="Cyclic nucleotide-binding" evidence="2">
    <location>
        <begin position="252"/>
        <end position="357"/>
    </location>
</feature>
<dbReference type="InterPro" id="IPR000595">
    <property type="entry name" value="cNMP-bd_dom"/>
</dbReference>
<feature type="compositionally biased region" description="Low complexity" evidence="1">
    <location>
        <begin position="91"/>
        <end position="103"/>
    </location>
</feature>
<dbReference type="SMART" id="SM00100">
    <property type="entry name" value="cNMP"/>
    <property type="match status" value="1"/>
</dbReference>
<evidence type="ECO:0000313" key="3">
    <source>
        <dbReference type="Proteomes" id="UP000694844"/>
    </source>
</evidence>
<evidence type="ECO:0000259" key="2">
    <source>
        <dbReference type="PROSITE" id="PS50042"/>
    </source>
</evidence>
<feature type="region of interest" description="Disordered" evidence="1">
    <location>
        <begin position="583"/>
        <end position="605"/>
    </location>
</feature>
<sequence length="748" mass="87397">MEANKRFHYSEDSYKLRSSLKNNEVKRSLSLDSARERKERKEKELYDSYKKELTDQRKRELVTGKRKLPSVSHDFSHLPLESVKEEREMSRSQSSAAAESRGGSPDRKNIQAPAATRIASSQFKRLLSRKTKFHKRHTYPKLYNSLNSWDRDPNRVVSFKKIARTVCLTLRWYRLHNFRFREDDDDISPYIKGLTFHDYDNQPDLMFDKSQYKAKKSIRVPEETKRILCKPPKQRTEQELYSALLTLRNIEAFAAYPNRMQKMIVAIGQYERFEAKRIVVRQGHPGSSYYFMLSGAAVVMVMENPNSYARPIKHLEKGMDFGEIALTLNIRRQGTIITKEPCELMSIGRRDYQRIFMAGGVRSINDPDQEKFLRNLPFLRNWPMKQLEDAGDKTHFLFFKRGATIVKETALSPWLVIVKSGSISILKKLKRVLPFEWKRKKEIKFVTEKEKRDNYAKRLVLRRHILSELKIPLKGNNVDEEDNGFEEYPGKYKIFIHPGEEPEVVTSETVTPLIDDLPNIKENISKKNSFQNIQKRLLPRLSESPGEENSDDNPLFSNMDDAEKHPVFSLEREETSFDILAPLPKKKTQDKQSLASTSNRRESIVEKERDMMGFEEKTRTVQDDLDNMAKDPDEYTLADLDPEFVRVQTLIKGQVFGLSDLILEQTTNFSIVSNGADVILIDQQFYLKHAPEKLISKMRQELCPYPTDDDLQCRLQQSVDWDAYRTDTMSTTLKHLQTRRQLRHSLKV</sequence>
<dbReference type="PANTHER" id="PTHR23011">
    <property type="entry name" value="CYCLIC NUCLEOTIDE-BINDING DOMAIN CONTAINING PROTEIN"/>
    <property type="match status" value="1"/>
</dbReference>
<protein>
    <submittedName>
        <fullName evidence="4">Uncharacterized protein LOC111110038 isoform X3</fullName>
    </submittedName>
</protein>
<feature type="compositionally biased region" description="Basic and acidic residues" evidence="1">
    <location>
        <begin position="23"/>
        <end position="44"/>
    </location>
</feature>
<accession>A0A8B8BGF6</accession>
<dbReference type="RefSeq" id="XP_022302076.1">
    <property type="nucleotide sequence ID" value="XM_022446368.1"/>
</dbReference>
<name>A0A8B8BGF6_CRAVI</name>
<dbReference type="OrthoDB" id="166212at2759"/>
<reference evidence="4" key="1">
    <citation type="submission" date="2025-08" db="UniProtKB">
        <authorList>
            <consortium name="RefSeq"/>
        </authorList>
    </citation>
    <scope>IDENTIFICATION</scope>
    <source>
        <tissue evidence="4">Whole sample</tissue>
    </source>
</reference>
<dbReference type="InterPro" id="IPR014710">
    <property type="entry name" value="RmlC-like_jellyroll"/>
</dbReference>
<dbReference type="SUPFAM" id="SSF51206">
    <property type="entry name" value="cAMP-binding domain-like"/>
    <property type="match status" value="2"/>
</dbReference>
<feature type="region of interest" description="Disordered" evidence="1">
    <location>
        <begin position="538"/>
        <end position="560"/>
    </location>
</feature>
<proteinExistence type="predicted"/>
<dbReference type="PANTHER" id="PTHR23011:SF28">
    <property type="entry name" value="CYCLIC NUCLEOTIDE-BINDING DOMAIN CONTAINING PROTEIN"/>
    <property type="match status" value="1"/>
</dbReference>
<dbReference type="CDD" id="cd00038">
    <property type="entry name" value="CAP_ED"/>
    <property type="match status" value="1"/>
</dbReference>
<dbReference type="Gene3D" id="2.60.120.10">
    <property type="entry name" value="Jelly Rolls"/>
    <property type="match status" value="2"/>
</dbReference>
<gene>
    <name evidence="4" type="primary">LOC111110038</name>
</gene>
<dbReference type="PROSITE" id="PS50042">
    <property type="entry name" value="CNMP_BINDING_3"/>
    <property type="match status" value="1"/>
</dbReference>
<feature type="region of interest" description="Disordered" evidence="1">
    <location>
        <begin position="72"/>
        <end position="115"/>
    </location>
</feature>
<evidence type="ECO:0000313" key="4">
    <source>
        <dbReference type="RefSeq" id="XP_022302076.1"/>
    </source>
</evidence>
<dbReference type="InterPro" id="IPR018490">
    <property type="entry name" value="cNMP-bd_dom_sf"/>
</dbReference>
<feature type="region of interest" description="Disordered" evidence="1">
    <location>
        <begin position="22"/>
        <end position="44"/>
    </location>
</feature>
<keyword evidence="3" id="KW-1185">Reference proteome</keyword>
<evidence type="ECO:0000256" key="1">
    <source>
        <dbReference type="SAM" id="MobiDB-lite"/>
    </source>
</evidence>